<dbReference type="InterPro" id="IPR008271">
    <property type="entry name" value="Ser/Thr_kinase_AS"/>
</dbReference>
<dbReference type="PROSITE" id="PS00107">
    <property type="entry name" value="PROTEIN_KINASE_ATP"/>
    <property type="match status" value="1"/>
</dbReference>
<comment type="caution">
    <text evidence="7">The sequence shown here is derived from an EMBL/GenBank/DDBJ whole genome shotgun (WGS) entry which is preliminary data.</text>
</comment>
<evidence type="ECO:0000256" key="1">
    <source>
        <dbReference type="ARBA" id="ARBA00022527"/>
    </source>
</evidence>
<dbReference type="EMBL" id="LAZR01070020">
    <property type="protein sequence ID" value="KKK46291.1"/>
    <property type="molecule type" value="Genomic_DNA"/>
</dbReference>
<gene>
    <name evidence="7" type="ORF">LCGC14_3164130</name>
</gene>
<dbReference type="SMART" id="SM00220">
    <property type="entry name" value="S_TKc"/>
    <property type="match status" value="1"/>
</dbReference>
<dbReference type="PANTHER" id="PTHR43289">
    <property type="entry name" value="MITOGEN-ACTIVATED PROTEIN KINASE KINASE KINASE 20-RELATED"/>
    <property type="match status" value="1"/>
</dbReference>
<dbReference type="Gene3D" id="1.10.510.10">
    <property type="entry name" value="Transferase(Phosphotransferase) domain 1"/>
    <property type="match status" value="1"/>
</dbReference>
<feature type="domain" description="Protein kinase" evidence="6">
    <location>
        <begin position="78"/>
        <end position="334"/>
    </location>
</feature>
<dbReference type="AlphaFoldDB" id="A0A0F8YDW3"/>
<name>A0A0F8YDW3_9ZZZZ</name>
<dbReference type="Pfam" id="PF00069">
    <property type="entry name" value="Pkinase"/>
    <property type="match status" value="1"/>
</dbReference>
<dbReference type="GO" id="GO:0005524">
    <property type="term" value="F:ATP binding"/>
    <property type="evidence" value="ECO:0007669"/>
    <property type="project" value="UniProtKB-KW"/>
</dbReference>
<evidence type="ECO:0000256" key="2">
    <source>
        <dbReference type="ARBA" id="ARBA00022679"/>
    </source>
</evidence>
<dbReference type="InterPro" id="IPR000719">
    <property type="entry name" value="Prot_kinase_dom"/>
</dbReference>
<proteinExistence type="predicted"/>
<sequence>GMAKPKVDTFLDLLRRTGLVEKDQLDGVLLDFKREADGKPLKDTDAVAEKLIDAGLLTRWQCEKLKEGRHKGFFLGKYKLLDHLGTGGMSSVYLAEHVLMQRRVAIKVLPSKRVENSSYLARFHREAQAAAALDHRNIVRAYDVDRDGDIHYLVMEYIEGRDLQVMVKEDGPQDYAAAAEYIRQAAEGLAHAHDAGLIHRDVKPANLLVDVKNVVKVLDLGLARFTDENQASLTVQYDENVLGTADYLAPEQALDSHGVDYRADIYSLGCSLYCLLTGHPPFCEGTLPQRLMAHQKEQPPSIYQDRDDAPEDLVEICMRMMAKKPDQRYQTAHE</sequence>
<dbReference type="FunFam" id="3.30.200.20:FF:000035">
    <property type="entry name" value="Serine/threonine protein kinase Stk1"/>
    <property type="match status" value="1"/>
</dbReference>
<keyword evidence="1" id="KW-0723">Serine/threonine-protein kinase</keyword>
<keyword evidence="4" id="KW-0418">Kinase</keyword>
<evidence type="ECO:0000256" key="4">
    <source>
        <dbReference type="ARBA" id="ARBA00022777"/>
    </source>
</evidence>
<dbReference type="InterPro" id="IPR017441">
    <property type="entry name" value="Protein_kinase_ATP_BS"/>
</dbReference>
<feature type="non-terminal residue" evidence="7">
    <location>
        <position position="1"/>
    </location>
</feature>
<dbReference type="PROSITE" id="PS00108">
    <property type="entry name" value="PROTEIN_KINASE_ST"/>
    <property type="match status" value="1"/>
</dbReference>
<dbReference type="InterPro" id="IPR011009">
    <property type="entry name" value="Kinase-like_dom_sf"/>
</dbReference>
<reference evidence="7" key="1">
    <citation type="journal article" date="2015" name="Nature">
        <title>Complex archaea that bridge the gap between prokaryotes and eukaryotes.</title>
        <authorList>
            <person name="Spang A."/>
            <person name="Saw J.H."/>
            <person name="Jorgensen S.L."/>
            <person name="Zaremba-Niedzwiedzka K."/>
            <person name="Martijn J."/>
            <person name="Lind A.E."/>
            <person name="van Eijk R."/>
            <person name="Schleper C."/>
            <person name="Guy L."/>
            <person name="Ettema T.J."/>
        </authorList>
    </citation>
    <scope>NUCLEOTIDE SEQUENCE</scope>
</reference>
<keyword evidence="5" id="KW-0067">ATP-binding</keyword>
<dbReference type="CDD" id="cd14014">
    <property type="entry name" value="STKc_PknB_like"/>
    <property type="match status" value="1"/>
</dbReference>
<keyword evidence="3" id="KW-0547">Nucleotide-binding</keyword>
<evidence type="ECO:0000313" key="7">
    <source>
        <dbReference type="EMBL" id="KKK46291.1"/>
    </source>
</evidence>
<dbReference type="PROSITE" id="PS50011">
    <property type="entry name" value="PROTEIN_KINASE_DOM"/>
    <property type="match status" value="1"/>
</dbReference>
<feature type="non-terminal residue" evidence="7">
    <location>
        <position position="334"/>
    </location>
</feature>
<evidence type="ECO:0000256" key="3">
    <source>
        <dbReference type="ARBA" id="ARBA00022741"/>
    </source>
</evidence>
<evidence type="ECO:0000259" key="6">
    <source>
        <dbReference type="PROSITE" id="PS50011"/>
    </source>
</evidence>
<organism evidence="7">
    <name type="scientific">marine sediment metagenome</name>
    <dbReference type="NCBI Taxonomy" id="412755"/>
    <lineage>
        <taxon>unclassified sequences</taxon>
        <taxon>metagenomes</taxon>
        <taxon>ecological metagenomes</taxon>
    </lineage>
</organism>
<dbReference type="Gene3D" id="3.30.200.20">
    <property type="entry name" value="Phosphorylase Kinase, domain 1"/>
    <property type="match status" value="1"/>
</dbReference>
<dbReference type="PANTHER" id="PTHR43289:SF6">
    <property type="entry name" value="SERINE_THREONINE-PROTEIN KINASE NEKL-3"/>
    <property type="match status" value="1"/>
</dbReference>
<accession>A0A0F8YDW3</accession>
<evidence type="ECO:0000256" key="5">
    <source>
        <dbReference type="ARBA" id="ARBA00022840"/>
    </source>
</evidence>
<keyword evidence="2" id="KW-0808">Transferase</keyword>
<dbReference type="SUPFAM" id="SSF56112">
    <property type="entry name" value="Protein kinase-like (PK-like)"/>
    <property type="match status" value="1"/>
</dbReference>
<dbReference type="GO" id="GO:0004674">
    <property type="term" value="F:protein serine/threonine kinase activity"/>
    <property type="evidence" value="ECO:0007669"/>
    <property type="project" value="UniProtKB-KW"/>
</dbReference>
<protein>
    <recommendedName>
        <fullName evidence="6">Protein kinase domain-containing protein</fullName>
    </recommendedName>
</protein>